<reference evidence="3" key="1">
    <citation type="journal article" date="2023" name="Commun. Biol.">
        <title>Genome analysis of Parmales, the sister group of diatoms, reveals the evolutionary specialization of diatoms from phago-mixotrophs to photoautotrophs.</title>
        <authorList>
            <person name="Ban H."/>
            <person name="Sato S."/>
            <person name="Yoshikawa S."/>
            <person name="Yamada K."/>
            <person name="Nakamura Y."/>
            <person name="Ichinomiya M."/>
            <person name="Sato N."/>
            <person name="Blanc-Mathieu R."/>
            <person name="Endo H."/>
            <person name="Kuwata A."/>
            <person name="Ogata H."/>
        </authorList>
    </citation>
    <scope>NUCLEOTIDE SEQUENCE [LARGE SCALE GENOMIC DNA]</scope>
    <source>
        <strain evidence="3">NIES 3700</strain>
    </source>
</reference>
<feature type="chain" id="PRO_5040824505" description="Glycosyltransferase family 92 protein" evidence="1">
    <location>
        <begin position="27"/>
        <end position="339"/>
    </location>
</feature>
<keyword evidence="1" id="KW-0732">Signal</keyword>
<protein>
    <recommendedName>
        <fullName evidence="4">Glycosyltransferase family 92 protein</fullName>
    </recommendedName>
</protein>
<evidence type="ECO:0000256" key="1">
    <source>
        <dbReference type="SAM" id="SignalP"/>
    </source>
</evidence>
<sequence length="339" mass="39305">MIRRAPSPRHALLLLLLLMLVMLIMLCLISLDLPDTHFGSPPNPNNNNNLRRPDQHQAATNSSLGFCLMTHSDSALGLEFLAYHLTRLPGLEVLVLFEDPNSPESFYSSLPLFARKSIEILRWSLHSDVPDLRDEDYHGFRVWQRTFYSMCLWEMRRRGVDWAIPIDSDEFYVVDGIGVTFEESLGKDARCLTAERLTFDGTDSSAGASRFVTERFRSHALVGDKAVNRLPKQIINVKKITDEEWNSRFSRTNHLSFNVHEPLENCERWGGHVNHYLRTKEEFYHRADPRRGTEHGWFEYREGFRVVEEKAGFMTEWRADAERKWGAGWDNNVGISHIK</sequence>
<gene>
    <name evidence="2" type="ORF">TrLO_g4551</name>
</gene>
<dbReference type="Proteomes" id="UP001165122">
    <property type="component" value="Unassembled WGS sequence"/>
</dbReference>
<dbReference type="EMBL" id="BRXW01000367">
    <property type="protein sequence ID" value="GMH48487.1"/>
    <property type="molecule type" value="Genomic_DNA"/>
</dbReference>
<feature type="signal peptide" evidence="1">
    <location>
        <begin position="1"/>
        <end position="26"/>
    </location>
</feature>
<keyword evidence="3" id="KW-1185">Reference proteome</keyword>
<evidence type="ECO:0000313" key="2">
    <source>
        <dbReference type="EMBL" id="GMH48487.1"/>
    </source>
</evidence>
<name>A0A9W6ZBY0_9STRA</name>
<proteinExistence type="predicted"/>
<dbReference type="AlphaFoldDB" id="A0A9W6ZBY0"/>
<evidence type="ECO:0000313" key="3">
    <source>
        <dbReference type="Proteomes" id="UP001165122"/>
    </source>
</evidence>
<dbReference type="OrthoDB" id="10365585at2759"/>
<accession>A0A9W6ZBY0</accession>
<comment type="caution">
    <text evidence="2">The sequence shown here is derived from an EMBL/GenBank/DDBJ whole genome shotgun (WGS) entry which is preliminary data.</text>
</comment>
<evidence type="ECO:0008006" key="4">
    <source>
        <dbReference type="Google" id="ProtNLM"/>
    </source>
</evidence>
<organism evidence="2 3">
    <name type="scientific">Triparma laevis f. longispina</name>
    <dbReference type="NCBI Taxonomy" id="1714387"/>
    <lineage>
        <taxon>Eukaryota</taxon>
        <taxon>Sar</taxon>
        <taxon>Stramenopiles</taxon>
        <taxon>Ochrophyta</taxon>
        <taxon>Bolidophyceae</taxon>
        <taxon>Parmales</taxon>
        <taxon>Triparmaceae</taxon>
        <taxon>Triparma</taxon>
    </lineage>
</organism>